<sequence length="146" mass="16337">LVFKISTAMIVPEQPKYNHRTYVQQTHFGEGANNAAYRTELFANFLFSPATKVLRPSVILLLYGIDENDDAQFINATINTFCSHGIDVFVEEVENLSAESDRGSEDEQIHRKIVISRWNAVNGTVMLFDGKSYVACTVDAASMEIV</sequence>
<gene>
    <name evidence="1" type="ORF">EZS28_045504</name>
</gene>
<protein>
    <submittedName>
        <fullName evidence="1">Uncharacterized protein</fullName>
    </submittedName>
</protein>
<organism evidence="1 2">
    <name type="scientific">Streblomastix strix</name>
    <dbReference type="NCBI Taxonomy" id="222440"/>
    <lineage>
        <taxon>Eukaryota</taxon>
        <taxon>Metamonada</taxon>
        <taxon>Preaxostyla</taxon>
        <taxon>Oxymonadida</taxon>
        <taxon>Streblomastigidae</taxon>
        <taxon>Streblomastix</taxon>
    </lineage>
</organism>
<dbReference type="EMBL" id="SNRW01029107">
    <property type="protein sequence ID" value="KAA6358969.1"/>
    <property type="molecule type" value="Genomic_DNA"/>
</dbReference>
<evidence type="ECO:0000313" key="1">
    <source>
        <dbReference type="EMBL" id="KAA6358969.1"/>
    </source>
</evidence>
<name>A0A5J4TLX2_9EUKA</name>
<dbReference type="Proteomes" id="UP000324800">
    <property type="component" value="Unassembled WGS sequence"/>
</dbReference>
<evidence type="ECO:0000313" key="2">
    <source>
        <dbReference type="Proteomes" id="UP000324800"/>
    </source>
</evidence>
<feature type="non-terminal residue" evidence="1">
    <location>
        <position position="1"/>
    </location>
</feature>
<comment type="caution">
    <text evidence="1">The sequence shown here is derived from an EMBL/GenBank/DDBJ whole genome shotgun (WGS) entry which is preliminary data.</text>
</comment>
<accession>A0A5J4TLX2</accession>
<proteinExistence type="predicted"/>
<dbReference type="AlphaFoldDB" id="A0A5J4TLX2"/>
<reference evidence="1 2" key="1">
    <citation type="submission" date="2019-03" db="EMBL/GenBank/DDBJ databases">
        <title>Single cell metagenomics reveals metabolic interactions within the superorganism composed of flagellate Streblomastix strix and complex community of Bacteroidetes bacteria on its surface.</title>
        <authorList>
            <person name="Treitli S.C."/>
            <person name="Kolisko M."/>
            <person name="Husnik F."/>
            <person name="Keeling P."/>
            <person name="Hampl V."/>
        </authorList>
    </citation>
    <scope>NUCLEOTIDE SEQUENCE [LARGE SCALE GENOMIC DNA]</scope>
    <source>
        <strain evidence="1">ST1C</strain>
    </source>
</reference>